<name>A0A3N4JC13_9PEZI</name>
<organism evidence="1 2">
    <name type="scientific">Choiromyces venosus 120613-1</name>
    <dbReference type="NCBI Taxonomy" id="1336337"/>
    <lineage>
        <taxon>Eukaryota</taxon>
        <taxon>Fungi</taxon>
        <taxon>Dikarya</taxon>
        <taxon>Ascomycota</taxon>
        <taxon>Pezizomycotina</taxon>
        <taxon>Pezizomycetes</taxon>
        <taxon>Pezizales</taxon>
        <taxon>Tuberaceae</taxon>
        <taxon>Choiromyces</taxon>
    </lineage>
</organism>
<evidence type="ECO:0000313" key="2">
    <source>
        <dbReference type="Proteomes" id="UP000276215"/>
    </source>
</evidence>
<dbReference type="EMBL" id="ML120440">
    <property type="protein sequence ID" value="RPA94221.1"/>
    <property type="molecule type" value="Genomic_DNA"/>
</dbReference>
<dbReference type="Proteomes" id="UP000276215">
    <property type="component" value="Unassembled WGS sequence"/>
</dbReference>
<gene>
    <name evidence="1" type="ORF">L873DRAFT_1466881</name>
</gene>
<keyword evidence="2" id="KW-1185">Reference proteome</keyword>
<proteinExistence type="predicted"/>
<evidence type="ECO:0000313" key="1">
    <source>
        <dbReference type="EMBL" id="RPA94221.1"/>
    </source>
</evidence>
<accession>A0A3N4JC13</accession>
<protein>
    <submittedName>
        <fullName evidence="1">Uncharacterized protein</fullName>
    </submittedName>
</protein>
<dbReference type="AlphaFoldDB" id="A0A3N4JC13"/>
<sequence length="89" mass="9799">MLMRMIIPPYWAEVVPTLSNKIAFLAPLPLQASRVGIAVDKALCFPSGRKSFMTPYHREAGLIGHFCGYGTVGGPDVCWKWSCVVSARE</sequence>
<reference evidence="1 2" key="1">
    <citation type="journal article" date="2018" name="Nat. Ecol. Evol.">
        <title>Pezizomycetes genomes reveal the molecular basis of ectomycorrhizal truffle lifestyle.</title>
        <authorList>
            <person name="Murat C."/>
            <person name="Payen T."/>
            <person name="Noel B."/>
            <person name="Kuo A."/>
            <person name="Morin E."/>
            <person name="Chen J."/>
            <person name="Kohler A."/>
            <person name="Krizsan K."/>
            <person name="Balestrini R."/>
            <person name="Da Silva C."/>
            <person name="Montanini B."/>
            <person name="Hainaut M."/>
            <person name="Levati E."/>
            <person name="Barry K.W."/>
            <person name="Belfiori B."/>
            <person name="Cichocki N."/>
            <person name="Clum A."/>
            <person name="Dockter R.B."/>
            <person name="Fauchery L."/>
            <person name="Guy J."/>
            <person name="Iotti M."/>
            <person name="Le Tacon F."/>
            <person name="Lindquist E.A."/>
            <person name="Lipzen A."/>
            <person name="Malagnac F."/>
            <person name="Mello A."/>
            <person name="Molinier V."/>
            <person name="Miyauchi S."/>
            <person name="Poulain J."/>
            <person name="Riccioni C."/>
            <person name="Rubini A."/>
            <person name="Sitrit Y."/>
            <person name="Splivallo R."/>
            <person name="Traeger S."/>
            <person name="Wang M."/>
            <person name="Zifcakova L."/>
            <person name="Wipf D."/>
            <person name="Zambonelli A."/>
            <person name="Paolocci F."/>
            <person name="Nowrousian M."/>
            <person name="Ottonello S."/>
            <person name="Baldrian P."/>
            <person name="Spatafora J.W."/>
            <person name="Henrissat B."/>
            <person name="Nagy L.G."/>
            <person name="Aury J.M."/>
            <person name="Wincker P."/>
            <person name="Grigoriev I.V."/>
            <person name="Bonfante P."/>
            <person name="Martin F.M."/>
        </authorList>
    </citation>
    <scope>NUCLEOTIDE SEQUENCE [LARGE SCALE GENOMIC DNA]</scope>
    <source>
        <strain evidence="1 2">120613-1</strain>
    </source>
</reference>